<dbReference type="GO" id="GO:0032259">
    <property type="term" value="P:methylation"/>
    <property type="evidence" value="ECO:0007669"/>
    <property type="project" value="UniProtKB-KW"/>
</dbReference>
<evidence type="ECO:0000256" key="2">
    <source>
        <dbReference type="ARBA" id="ARBA00022679"/>
    </source>
</evidence>
<feature type="domain" description="Methyltransferase" evidence="4">
    <location>
        <begin position="58"/>
        <end position="154"/>
    </location>
</feature>
<keyword evidence="6" id="KW-1185">Reference proteome</keyword>
<dbReference type="SUPFAM" id="SSF53335">
    <property type="entry name" value="S-adenosyl-L-methionine-dependent methyltransferases"/>
    <property type="match status" value="1"/>
</dbReference>
<evidence type="ECO:0000313" key="6">
    <source>
        <dbReference type="Proteomes" id="UP000274327"/>
    </source>
</evidence>
<evidence type="ECO:0000259" key="4">
    <source>
        <dbReference type="Pfam" id="PF13649"/>
    </source>
</evidence>
<gene>
    <name evidence="5" type="ORF">DS079_06605</name>
</gene>
<dbReference type="Gene3D" id="3.40.50.150">
    <property type="entry name" value="Vaccinia Virus protein VP39"/>
    <property type="match status" value="1"/>
</dbReference>
<dbReference type="AlphaFoldDB" id="A0A426SM39"/>
<protein>
    <submittedName>
        <fullName evidence="5">SAM-dependent methyltransferase</fullName>
    </submittedName>
</protein>
<dbReference type="GeneID" id="78120690"/>
<keyword evidence="3" id="KW-0949">S-adenosyl-L-methionine</keyword>
<dbReference type="InterPro" id="IPR041698">
    <property type="entry name" value="Methyltransf_25"/>
</dbReference>
<dbReference type="EMBL" id="QOCI01000003">
    <property type="protein sequence ID" value="RRR19294.1"/>
    <property type="molecule type" value="Genomic_DNA"/>
</dbReference>
<dbReference type="PANTHER" id="PTHR43464">
    <property type="entry name" value="METHYLTRANSFERASE"/>
    <property type="match status" value="1"/>
</dbReference>
<accession>A0A426SM39</accession>
<evidence type="ECO:0000256" key="1">
    <source>
        <dbReference type="ARBA" id="ARBA00022603"/>
    </source>
</evidence>
<organism evidence="5 6">
    <name type="scientific">Brachybacterium paraconglomeratum</name>
    <dbReference type="NCBI Taxonomy" id="173362"/>
    <lineage>
        <taxon>Bacteria</taxon>
        <taxon>Bacillati</taxon>
        <taxon>Actinomycetota</taxon>
        <taxon>Actinomycetes</taxon>
        <taxon>Micrococcales</taxon>
        <taxon>Dermabacteraceae</taxon>
        <taxon>Brachybacterium</taxon>
    </lineage>
</organism>
<evidence type="ECO:0000313" key="5">
    <source>
        <dbReference type="EMBL" id="RRR19294.1"/>
    </source>
</evidence>
<sequence length="206" mass="21778">MTTSGIGPDENLWTAAVRRNPEHAAGYAARWKRLAAAGQDLDGEARLVDAMAPRGSRILDAGCGTGRVGGRLARAGHEVVGVDLDADLIEVARAEQPRGRWEVGNLAELDLIDGEGEREQFDLEVCAGNVLTFLAGAERRPALTALAAHLAPEGRLVVGFGLDRGYAVEDFTADAAAAGLVLAQRFSTWDLRPAADDFLVGVLQHG</sequence>
<name>A0A426SM39_9MICO</name>
<keyword evidence="1 5" id="KW-0489">Methyltransferase</keyword>
<comment type="caution">
    <text evidence="5">The sequence shown here is derived from an EMBL/GenBank/DDBJ whole genome shotgun (WGS) entry which is preliminary data.</text>
</comment>
<dbReference type="CDD" id="cd02440">
    <property type="entry name" value="AdoMet_MTases"/>
    <property type="match status" value="1"/>
</dbReference>
<dbReference type="Proteomes" id="UP000274327">
    <property type="component" value="Unassembled WGS sequence"/>
</dbReference>
<proteinExistence type="predicted"/>
<evidence type="ECO:0000256" key="3">
    <source>
        <dbReference type="ARBA" id="ARBA00022691"/>
    </source>
</evidence>
<dbReference type="GO" id="GO:0008168">
    <property type="term" value="F:methyltransferase activity"/>
    <property type="evidence" value="ECO:0007669"/>
    <property type="project" value="UniProtKB-KW"/>
</dbReference>
<keyword evidence="2 5" id="KW-0808">Transferase</keyword>
<dbReference type="Pfam" id="PF13649">
    <property type="entry name" value="Methyltransf_25"/>
    <property type="match status" value="1"/>
</dbReference>
<reference evidence="5 6" key="1">
    <citation type="submission" date="2018-07" db="EMBL/GenBank/DDBJ databases">
        <title>Brachybacteriurn paraconglorneratum KCTC 9916.</title>
        <authorList>
            <person name="Li Y."/>
        </authorList>
    </citation>
    <scope>NUCLEOTIDE SEQUENCE [LARGE SCALE GENOMIC DNA]</scope>
    <source>
        <strain evidence="5 6">KCTC 9916</strain>
    </source>
</reference>
<dbReference type="PANTHER" id="PTHR43464:SF19">
    <property type="entry name" value="UBIQUINONE BIOSYNTHESIS O-METHYLTRANSFERASE, MITOCHONDRIAL"/>
    <property type="match status" value="1"/>
</dbReference>
<dbReference type="RefSeq" id="WP_126985942.1">
    <property type="nucleotide sequence ID" value="NZ_ML133853.1"/>
</dbReference>
<dbReference type="InterPro" id="IPR029063">
    <property type="entry name" value="SAM-dependent_MTases_sf"/>
</dbReference>